<gene>
    <name evidence="1" type="ORF">PIGHUM_00960</name>
</gene>
<sequence length="182" mass="20033">MRYPNLTARDMTSRQREVAQAIEQRSPGGLAGPYQAMLYSPEMADRTHSLGEFVRCGLRIPERLRVLAVLVAAGRHRGSDVEAFLPLRTVSESGLETGKVQALARRERPQGMRDDEAAVYAFSVELARSGRASEETYRVLVDRLGREAALELVAVAGFTALFTNVLNMTQTSIPRDGVADLL</sequence>
<evidence type="ECO:0008006" key="3">
    <source>
        <dbReference type="Google" id="ProtNLM"/>
    </source>
</evidence>
<proteinExistence type="predicted"/>
<dbReference type="SUPFAM" id="SSF69118">
    <property type="entry name" value="AhpD-like"/>
    <property type="match status" value="1"/>
</dbReference>
<accession>A0A3P4AZB2</accession>
<dbReference type="RefSeq" id="WP_124078196.1">
    <property type="nucleotide sequence ID" value="NZ_UWPJ01000008.1"/>
</dbReference>
<keyword evidence="2" id="KW-1185">Reference proteome</keyword>
<dbReference type="InterPro" id="IPR029032">
    <property type="entry name" value="AhpD-like"/>
</dbReference>
<dbReference type="Proteomes" id="UP000277294">
    <property type="component" value="Unassembled WGS sequence"/>
</dbReference>
<organism evidence="1 2">
    <name type="scientific">Pigmentiphaga humi</name>
    <dbReference type="NCBI Taxonomy" id="2478468"/>
    <lineage>
        <taxon>Bacteria</taxon>
        <taxon>Pseudomonadati</taxon>
        <taxon>Pseudomonadota</taxon>
        <taxon>Betaproteobacteria</taxon>
        <taxon>Burkholderiales</taxon>
        <taxon>Alcaligenaceae</taxon>
        <taxon>Pigmentiphaga</taxon>
    </lineage>
</organism>
<dbReference type="PANTHER" id="PTHR34846">
    <property type="entry name" value="4-CARBOXYMUCONOLACTONE DECARBOXYLASE FAMILY PROTEIN (AFU_ORTHOLOGUE AFUA_6G11590)"/>
    <property type="match status" value="1"/>
</dbReference>
<dbReference type="AlphaFoldDB" id="A0A3P4AZB2"/>
<reference evidence="1 2" key="1">
    <citation type="submission" date="2018-10" db="EMBL/GenBank/DDBJ databases">
        <authorList>
            <person name="Criscuolo A."/>
        </authorList>
    </citation>
    <scope>NUCLEOTIDE SEQUENCE [LARGE SCALE GENOMIC DNA]</scope>
    <source>
        <strain evidence="1">DnA1</strain>
    </source>
</reference>
<evidence type="ECO:0000313" key="1">
    <source>
        <dbReference type="EMBL" id="VCU68901.1"/>
    </source>
</evidence>
<protein>
    <recommendedName>
        <fullName evidence="3">Carboxymuconolactone decarboxylase family protein</fullName>
    </recommendedName>
</protein>
<name>A0A3P4AZB2_9BURK</name>
<dbReference type="Gene3D" id="1.20.1290.10">
    <property type="entry name" value="AhpD-like"/>
    <property type="match status" value="1"/>
</dbReference>
<dbReference type="PANTHER" id="PTHR34846:SF11">
    <property type="entry name" value="4-CARBOXYMUCONOLACTONE DECARBOXYLASE FAMILY PROTEIN (AFU_ORTHOLOGUE AFUA_6G11590)"/>
    <property type="match status" value="1"/>
</dbReference>
<evidence type="ECO:0000313" key="2">
    <source>
        <dbReference type="Proteomes" id="UP000277294"/>
    </source>
</evidence>
<dbReference type="OrthoDB" id="5987308at2"/>
<dbReference type="EMBL" id="UWPJ01000008">
    <property type="protein sequence ID" value="VCU68901.1"/>
    <property type="molecule type" value="Genomic_DNA"/>
</dbReference>